<evidence type="ECO:0000256" key="1">
    <source>
        <dbReference type="SAM" id="MobiDB-lite"/>
    </source>
</evidence>
<feature type="transmembrane region" description="Helical" evidence="2">
    <location>
        <begin position="93"/>
        <end position="110"/>
    </location>
</feature>
<keyword evidence="2" id="KW-1133">Transmembrane helix</keyword>
<comment type="caution">
    <text evidence="3">The sequence shown here is derived from an EMBL/GenBank/DDBJ whole genome shotgun (WGS) entry which is preliminary data.</text>
</comment>
<reference evidence="3" key="1">
    <citation type="submission" date="2021-05" db="EMBL/GenBank/DDBJ databases">
        <title>The genome of the haptophyte Pavlova lutheri (Diacronema luteri, Pavlovales) - a model for lipid biosynthesis in eukaryotic algae.</title>
        <authorList>
            <person name="Hulatt C.J."/>
            <person name="Posewitz M.C."/>
        </authorList>
    </citation>
    <scope>NUCLEOTIDE SEQUENCE</scope>
    <source>
        <strain evidence="3">NIVA-4/92</strain>
    </source>
</reference>
<dbReference type="OrthoDB" id="10367043at2759"/>
<evidence type="ECO:0000313" key="4">
    <source>
        <dbReference type="Proteomes" id="UP000751190"/>
    </source>
</evidence>
<proteinExistence type="predicted"/>
<dbReference type="AlphaFoldDB" id="A0A8J5X5I7"/>
<evidence type="ECO:0000313" key="3">
    <source>
        <dbReference type="EMBL" id="KAG8459888.1"/>
    </source>
</evidence>
<keyword evidence="4" id="KW-1185">Reference proteome</keyword>
<keyword evidence="2" id="KW-0812">Transmembrane</keyword>
<dbReference type="EMBL" id="JAGTXO010000036">
    <property type="protein sequence ID" value="KAG8459888.1"/>
    <property type="molecule type" value="Genomic_DNA"/>
</dbReference>
<organism evidence="3 4">
    <name type="scientific">Diacronema lutheri</name>
    <name type="common">Unicellular marine alga</name>
    <name type="synonym">Monochrysis lutheri</name>
    <dbReference type="NCBI Taxonomy" id="2081491"/>
    <lineage>
        <taxon>Eukaryota</taxon>
        <taxon>Haptista</taxon>
        <taxon>Haptophyta</taxon>
        <taxon>Pavlovophyceae</taxon>
        <taxon>Pavlovales</taxon>
        <taxon>Pavlovaceae</taxon>
        <taxon>Diacronema</taxon>
    </lineage>
</organism>
<name>A0A8J5X5I7_DIALT</name>
<protein>
    <submittedName>
        <fullName evidence="3">Uncharacterized protein</fullName>
    </submittedName>
</protein>
<feature type="compositionally biased region" description="Basic and acidic residues" evidence="1">
    <location>
        <begin position="28"/>
        <end position="42"/>
    </location>
</feature>
<dbReference type="Proteomes" id="UP000751190">
    <property type="component" value="Unassembled WGS sequence"/>
</dbReference>
<feature type="region of interest" description="Disordered" evidence="1">
    <location>
        <begin position="1"/>
        <end position="42"/>
    </location>
</feature>
<accession>A0A8J5X5I7</accession>
<feature type="transmembrane region" description="Helical" evidence="2">
    <location>
        <begin position="144"/>
        <end position="165"/>
    </location>
</feature>
<keyword evidence="2" id="KW-0472">Membrane</keyword>
<feature type="compositionally biased region" description="Basic and acidic residues" evidence="1">
    <location>
        <begin position="8"/>
        <end position="18"/>
    </location>
</feature>
<evidence type="ECO:0000256" key="2">
    <source>
        <dbReference type="SAM" id="Phobius"/>
    </source>
</evidence>
<sequence>MATPQHARLAESEADEPRTLAPAAAPTEHADSSGHDASGRPGDDPYAVPIPPALLASFQQPIILERMGRIVRLLAMFDLIFSLMNVLARMWPAAITAIMAYCGYVGARMFRRDLTRVYLFYLVFIAIVRISVTVHWAMVPDVSMSAQVFLVISSILQLVIAHFVWRFYSLLPTTEEESRFVQFVAEHQSGRGLV</sequence>
<feature type="transmembrane region" description="Helical" evidence="2">
    <location>
        <begin position="117"/>
        <end position="138"/>
    </location>
</feature>
<gene>
    <name evidence="3" type="ORF">KFE25_010937</name>
</gene>